<dbReference type="InterPro" id="IPR036291">
    <property type="entry name" value="NAD(P)-bd_dom_sf"/>
</dbReference>
<accession>A0A5E8AYK0</accession>
<dbReference type="OrthoDB" id="504708at2759"/>
<keyword evidence="4" id="KW-1185">Reference proteome</keyword>
<evidence type="ECO:0000256" key="2">
    <source>
        <dbReference type="ARBA" id="ARBA00023002"/>
    </source>
</evidence>
<reference evidence="3 4" key="1">
    <citation type="submission" date="2019-09" db="EMBL/GenBank/DDBJ databases">
        <authorList>
            <person name="Brejova B."/>
        </authorList>
    </citation>
    <scope>NUCLEOTIDE SEQUENCE [LARGE SCALE GENOMIC DNA]</scope>
</reference>
<evidence type="ECO:0008006" key="5">
    <source>
        <dbReference type="Google" id="ProtNLM"/>
    </source>
</evidence>
<proteinExistence type="inferred from homology"/>
<organism evidence="3 4">
    <name type="scientific">Magnusiomyces paraingens</name>
    <dbReference type="NCBI Taxonomy" id="2606893"/>
    <lineage>
        <taxon>Eukaryota</taxon>
        <taxon>Fungi</taxon>
        <taxon>Dikarya</taxon>
        <taxon>Ascomycota</taxon>
        <taxon>Saccharomycotina</taxon>
        <taxon>Dipodascomycetes</taxon>
        <taxon>Dipodascales</taxon>
        <taxon>Dipodascaceae</taxon>
        <taxon>Magnusiomyces</taxon>
    </lineage>
</organism>
<dbReference type="PANTHER" id="PTHR24321:SF8">
    <property type="entry name" value="ESTRADIOL 17-BETA-DEHYDROGENASE 8-RELATED"/>
    <property type="match status" value="1"/>
</dbReference>
<dbReference type="PANTHER" id="PTHR24321">
    <property type="entry name" value="DEHYDROGENASES, SHORT CHAIN"/>
    <property type="match status" value="1"/>
</dbReference>
<evidence type="ECO:0000256" key="1">
    <source>
        <dbReference type="ARBA" id="ARBA00006484"/>
    </source>
</evidence>
<protein>
    <recommendedName>
        <fullName evidence="5">Ketoreductase (KR) domain-containing protein</fullName>
    </recommendedName>
</protein>
<dbReference type="PRINTS" id="PR00081">
    <property type="entry name" value="GDHRDH"/>
</dbReference>
<evidence type="ECO:0000313" key="4">
    <source>
        <dbReference type="Proteomes" id="UP000398389"/>
    </source>
</evidence>
<gene>
    <name evidence="3" type="ORF">SAPINGB_P000171</name>
</gene>
<dbReference type="Pfam" id="PF13561">
    <property type="entry name" value="adh_short_C2"/>
    <property type="match status" value="1"/>
</dbReference>
<sequence length="286" mass="30618">MTSLGLENVHVLITGAASGIGKATVQLLLQSQAIVSASDRSLQLLQLGLANHITNPRLHLVPADMRSELAVQQLFENATNHPFLKNLSGIKAPPTVLVANAGICHEGAPVLLADMSLDQWRGTYANNVDGTFLVIRQFIRSLLAYPSTQSLTNIAIVITGSETAVFGQAGHSDYASGKAALQYGLVRSLKNELPASVHPRARVNAVAPGWTRTPMVGDYLDDPQNKYRHAQATVALRKVAEPEDVARAIVWLASEKWAGHVTGQCISVDGGMEGRLLYSAAECARL</sequence>
<dbReference type="AlphaFoldDB" id="A0A5E8AYK0"/>
<dbReference type="InterPro" id="IPR002347">
    <property type="entry name" value="SDR_fam"/>
</dbReference>
<name>A0A5E8AYK0_9ASCO</name>
<dbReference type="RefSeq" id="XP_031850786.1">
    <property type="nucleotide sequence ID" value="XM_031994895.1"/>
</dbReference>
<dbReference type="GO" id="GO:0016491">
    <property type="term" value="F:oxidoreductase activity"/>
    <property type="evidence" value="ECO:0007669"/>
    <property type="project" value="UniProtKB-KW"/>
</dbReference>
<dbReference type="CDD" id="cd05233">
    <property type="entry name" value="SDR_c"/>
    <property type="match status" value="1"/>
</dbReference>
<dbReference type="SUPFAM" id="SSF51735">
    <property type="entry name" value="NAD(P)-binding Rossmann-fold domains"/>
    <property type="match status" value="1"/>
</dbReference>
<dbReference type="Gene3D" id="3.40.50.720">
    <property type="entry name" value="NAD(P)-binding Rossmann-like Domain"/>
    <property type="match status" value="1"/>
</dbReference>
<evidence type="ECO:0000313" key="3">
    <source>
        <dbReference type="EMBL" id="VVT43838.1"/>
    </source>
</evidence>
<comment type="similarity">
    <text evidence="1">Belongs to the short-chain dehydrogenases/reductases (SDR) family.</text>
</comment>
<dbReference type="Proteomes" id="UP000398389">
    <property type="component" value="Unassembled WGS sequence"/>
</dbReference>
<dbReference type="GeneID" id="43578995"/>
<keyword evidence="2" id="KW-0560">Oxidoreductase</keyword>
<dbReference type="EMBL" id="CABVLU010000001">
    <property type="protein sequence ID" value="VVT43838.1"/>
    <property type="molecule type" value="Genomic_DNA"/>
</dbReference>